<gene>
    <name evidence="13" type="ORF">CISIN_1g0268682mg</name>
</gene>
<evidence type="ECO:0000256" key="2">
    <source>
        <dbReference type="ARBA" id="ARBA00004141"/>
    </source>
</evidence>
<evidence type="ECO:0000256" key="8">
    <source>
        <dbReference type="ARBA" id="ARBA00022989"/>
    </source>
</evidence>
<reference evidence="13 14" key="1">
    <citation type="submission" date="2014-04" db="EMBL/GenBank/DDBJ databases">
        <authorList>
            <consortium name="International Citrus Genome Consortium"/>
            <person name="Gmitter F."/>
            <person name="Chen C."/>
            <person name="Farmerie W."/>
            <person name="Harkins T."/>
            <person name="Desany B."/>
            <person name="Mohiuddin M."/>
            <person name="Kodira C."/>
            <person name="Borodovsky M."/>
            <person name="Lomsadze A."/>
            <person name="Burns P."/>
            <person name="Jenkins J."/>
            <person name="Prochnik S."/>
            <person name="Shu S."/>
            <person name="Chapman J."/>
            <person name="Pitluck S."/>
            <person name="Schmutz J."/>
            <person name="Rokhsar D."/>
        </authorList>
    </citation>
    <scope>NUCLEOTIDE SEQUENCE</scope>
</reference>
<dbReference type="InterPro" id="IPR006593">
    <property type="entry name" value="Cyt_b561/ferric_Rdtase_TM"/>
</dbReference>
<keyword evidence="3" id="KW-0813">Transport</keyword>
<comment type="cofactor">
    <cofactor evidence="1">
        <name>heme b</name>
        <dbReference type="ChEBI" id="CHEBI:60344"/>
    </cofactor>
</comment>
<dbReference type="PANTHER" id="PTHR10106:SF0">
    <property type="entry name" value="LD36721P"/>
    <property type="match status" value="1"/>
</dbReference>
<dbReference type="EMBL" id="KK784943">
    <property type="protein sequence ID" value="KDO58930.1"/>
    <property type="molecule type" value="Genomic_DNA"/>
</dbReference>
<dbReference type="AlphaFoldDB" id="A0A067EYH6"/>
<evidence type="ECO:0000256" key="7">
    <source>
        <dbReference type="ARBA" id="ARBA00022982"/>
    </source>
</evidence>
<dbReference type="InterPro" id="IPR043205">
    <property type="entry name" value="CYB561/CYBRD1-like"/>
</dbReference>
<keyword evidence="7" id="KW-0249">Electron transport</keyword>
<dbReference type="EMBL" id="KK784943">
    <property type="protein sequence ID" value="KDO58931.1"/>
    <property type="molecule type" value="Genomic_DNA"/>
</dbReference>
<name>A0A067EYH6_CITSI</name>
<feature type="non-terminal residue" evidence="13">
    <location>
        <position position="64"/>
    </location>
</feature>
<dbReference type="PROSITE" id="PS50939">
    <property type="entry name" value="CYTOCHROME_B561"/>
    <property type="match status" value="1"/>
</dbReference>
<evidence type="ECO:0000256" key="3">
    <source>
        <dbReference type="ARBA" id="ARBA00022448"/>
    </source>
</evidence>
<dbReference type="GO" id="GO:0016491">
    <property type="term" value="F:oxidoreductase activity"/>
    <property type="evidence" value="ECO:0007669"/>
    <property type="project" value="InterPro"/>
</dbReference>
<evidence type="ECO:0000259" key="12">
    <source>
        <dbReference type="PROSITE" id="PS50939"/>
    </source>
</evidence>
<evidence type="ECO:0000256" key="5">
    <source>
        <dbReference type="ARBA" id="ARBA00022692"/>
    </source>
</evidence>
<keyword evidence="6" id="KW-0479">Metal-binding</keyword>
<keyword evidence="5 11" id="KW-0812">Transmembrane</keyword>
<sequence>MAVPVVRFPIFLVIRVIGVIISTLVLTWTVQYRGGLSLASDNKDLIFNVHPVLMVIGLVLLNGE</sequence>
<accession>A0A067EYH6</accession>
<keyword evidence="10 11" id="KW-0472">Membrane</keyword>
<dbReference type="GO" id="GO:0046872">
    <property type="term" value="F:metal ion binding"/>
    <property type="evidence" value="ECO:0007669"/>
    <property type="project" value="UniProtKB-KW"/>
</dbReference>
<dbReference type="STRING" id="2711.A0A067EYH6"/>
<keyword evidence="4" id="KW-0349">Heme</keyword>
<feature type="transmembrane region" description="Helical" evidence="11">
    <location>
        <begin position="12"/>
        <end position="30"/>
    </location>
</feature>
<evidence type="ECO:0000256" key="9">
    <source>
        <dbReference type="ARBA" id="ARBA00023004"/>
    </source>
</evidence>
<evidence type="ECO:0000256" key="6">
    <source>
        <dbReference type="ARBA" id="ARBA00022723"/>
    </source>
</evidence>
<protein>
    <recommendedName>
        <fullName evidence="12">Cytochrome b561 domain-containing protein</fullName>
    </recommendedName>
</protein>
<dbReference type="Proteomes" id="UP000027120">
    <property type="component" value="Unassembled WGS sequence"/>
</dbReference>
<dbReference type="GO" id="GO:0016020">
    <property type="term" value="C:membrane"/>
    <property type="evidence" value="ECO:0007669"/>
    <property type="project" value="UniProtKB-SubCell"/>
</dbReference>
<evidence type="ECO:0000256" key="10">
    <source>
        <dbReference type="ARBA" id="ARBA00023136"/>
    </source>
</evidence>
<proteinExistence type="predicted"/>
<keyword evidence="14" id="KW-1185">Reference proteome</keyword>
<keyword evidence="8 11" id="KW-1133">Transmembrane helix</keyword>
<evidence type="ECO:0000256" key="11">
    <source>
        <dbReference type="SAM" id="Phobius"/>
    </source>
</evidence>
<keyword evidence="9" id="KW-0408">Iron</keyword>
<dbReference type="Gene3D" id="1.20.120.1770">
    <property type="match status" value="1"/>
</dbReference>
<evidence type="ECO:0000256" key="4">
    <source>
        <dbReference type="ARBA" id="ARBA00022617"/>
    </source>
</evidence>
<dbReference type="PANTHER" id="PTHR10106">
    <property type="entry name" value="CYTOCHROME B561-RELATED"/>
    <property type="match status" value="1"/>
</dbReference>
<feature type="transmembrane region" description="Helical" evidence="11">
    <location>
        <begin position="45"/>
        <end position="63"/>
    </location>
</feature>
<evidence type="ECO:0000313" key="14">
    <source>
        <dbReference type="Proteomes" id="UP000027120"/>
    </source>
</evidence>
<comment type="subcellular location">
    <subcellularLocation>
        <location evidence="2">Membrane</location>
        <topology evidence="2">Multi-pass membrane protein</topology>
    </subcellularLocation>
</comment>
<evidence type="ECO:0000313" key="13">
    <source>
        <dbReference type="EMBL" id="KDO58930.1"/>
    </source>
</evidence>
<organism evidence="13 14">
    <name type="scientific">Citrus sinensis</name>
    <name type="common">Sweet orange</name>
    <name type="synonym">Citrus aurantium var. sinensis</name>
    <dbReference type="NCBI Taxonomy" id="2711"/>
    <lineage>
        <taxon>Eukaryota</taxon>
        <taxon>Viridiplantae</taxon>
        <taxon>Streptophyta</taxon>
        <taxon>Embryophyta</taxon>
        <taxon>Tracheophyta</taxon>
        <taxon>Spermatophyta</taxon>
        <taxon>Magnoliopsida</taxon>
        <taxon>eudicotyledons</taxon>
        <taxon>Gunneridae</taxon>
        <taxon>Pentapetalae</taxon>
        <taxon>rosids</taxon>
        <taxon>malvids</taxon>
        <taxon>Sapindales</taxon>
        <taxon>Rutaceae</taxon>
        <taxon>Aurantioideae</taxon>
        <taxon>Citrus</taxon>
    </lineage>
</organism>
<feature type="domain" description="Cytochrome b561" evidence="12">
    <location>
        <begin position="13"/>
        <end position="64"/>
    </location>
</feature>
<evidence type="ECO:0000256" key="1">
    <source>
        <dbReference type="ARBA" id="ARBA00001970"/>
    </source>
</evidence>